<name>A0A5A7P9S4_STRAF</name>
<protein>
    <submittedName>
        <fullName evidence="1">NSP-interacting kinase 2</fullName>
    </submittedName>
</protein>
<keyword evidence="1" id="KW-0808">Transferase</keyword>
<keyword evidence="1" id="KW-0418">Kinase</keyword>
<evidence type="ECO:0000313" key="2">
    <source>
        <dbReference type="Proteomes" id="UP000325081"/>
    </source>
</evidence>
<sequence>MRDRFLLQGRHCRSRYFPLHQGPHPGLLQAASSRWLLGATRAGPLARVLDNVRPMGCRFVSTVERVVTCLLTVSISLAIRTGILPHVLAMEVAEGLVVGVVAEAAKVSVVPSFLSPTELLSLERWSSFVGGGRRGVVVREQRNSLVRGGDGGDRPWVIFLVRVSSSTPWSLAVEGRRKGRWDGGGLGVADGGNSRREGRLWQLAVVLIADGRDSPGIAHGRPYITIISCTLFYLFDVKRVNIDI</sequence>
<keyword evidence="2" id="KW-1185">Reference proteome</keyword>
<dbReference type="EMBL" id="BKCP01003780">
    <property type="protein sequence ID" value="GER29387.1"/>
    <property type="molecule type" value="Genomic_DNA"/>
</dbReference>
<organism evidence="1 2">
    <name type="scientific">Striga asiatica</name>
    <name type="common">Asiatic witchweed</name>
    <name type="synonym">Buchnera asiatica</name>
    <dbReference type="NCBI Taxonomy" id="4170"/>
    <lineage>
        <taxon>Eukaryota</taxon>
        <taxon>Viridiplantae</taxon>
        <taxon>Streptophyta</taxon>
        <taxon>Embryophyta</taxon>
        <taxon>Tracheophyta</taxon>
        <taxon>Spermatophyta</taxon>
        <taxon>Magnoliopsida</taxon>
        <taxon>eudicotyledons</taxon>
        <taxon>Gunneridae</taxon>
        <taxon>Pentapetalae</taxon>
        <taxon>asterids</taxon>
        <taxon>lamiids</taxon>
        <taxon>Lamiales</taxon>
        <taxon>Orobanchaceae</taxon>
        <taxon>Buchnereae</taxon>
        <taxon>Striga</taxon>
    </lineage>
</organism>
<proteinExistence type="predicted"/>
<reference evidence="2" key="1">
    <citation type="journal article" date="2019" name="Curr. Biol.">
        <title>Genome Sequence of Striga asiatica Provides Insight into the Evolution of Plant Parasitism.</title>
        <authorList>
            <person name="Yoshida S."/>
            <person name="Kim S."/>
            <person name="Wafula E.K."/>
            <person name="Tanskanen J."/>
            <person name="Kim Y.M."/>
            <person name="Honaas L."/>
            <person name="Yang Z."/>
            <person name="Spallek T."/>
            <person name="Conn C.E."/>
            <person name="Ichihashi Y."/>
            <person name="Cheong K."/>
            <person name="Cui S."/>
            <person name="Der J.P."/>
            <person name="Gundlach H."/>
            <person name="Jiao Y."/>
            <person name="Hori C."/>
            <person name="Ishida J.K."/>
            <person name="Kasahara H."/>
            <person name="Kiba T."/>
            <person name="Kim M.S."/>
            <person name="Koo N."/>
            <person name="Laohavisit A."/>
            <person name="Lee Y.H."/>
            <person name="Lumba S."/>
            <person name="McCourt P."/>
            <person name="Mortimer J.C."/>
            <person name="Mutuku J.M."/>
            <person name="Nomura T."/>
            <person name="Sasaki-Sekimoto Y."/>
            <person name="Seto Y."/>
            <person name="Wang Y."/>
            <person name="Wakatake T."/>
            <person name="Sakakibara H."/>
            <person name="Demura T."/>
            <person name="Yamaguchi S."/>
            <person name="Yoneyama K."/>
            <person name="Manabe R.I."/>
            <person name="Nelson D.C."/>
            <person name="Schulman A.H."/>
            <person name="Timko M.P."/>
            <person name="dePamphilis C.W."/>
            <person name="Choi D."/>
            <person name="Shirasu K."/>
        </authorList>
    </citation>
    <scope>NUCLEOTIDE SEQUENCE [LARGE SCALE GENOMIC DNA]</scope>
    <source>
        <strain evidence="2">cv. UVA1</strain>
    </source>
</reference>
<comment type="caution">
    <text evidence="1">The sequence shown here is derived from an EMBL/GenBank/DDBJ whole genome shotgun (WGS) entry which is preliminary data.</text>
</comment>
<dbReference type="AlphaFoldDB" id="A0A5A7P9S4"/>
<evidence type="ECO:0000313" key="1">
    <source>
        <dbReference type="EMBL" id="GER29387.1"/>
    </source>
</evidence>
<dbReference type="Proteomes" id="UP000325081">
    <property type="component" value="Unassembled WGS sequence"/>
</dbReference>
<accession>A0A5A7P9S4</accession>
<dbReference type="GO" id="GO:0016301">
    <property type="term" value="F:kinase activity"/>
    <property type="evidence" value="ECO:0007669"/>
    <property type="project" value="UniProtKB-KW"/>
</dbReference>
<gene>
    <name evidence="1" type="ORF">STAS_05252</name>
</gene>